<protein>
    <submittedName>
        <fullName evidence="1 3">Uncharacterized protein</fullName>
    </submittedName>
</protein>
<reference evidence="3" key="1">
    <citation type="submission" date="2017-02" db="UniProtKB">
        <authorList>
            <consortium name="WormBaseParasite"/>
        </authorList>
    </citation>
    <scope>IDENTIFICATION</scope>
</reference>
<evidence type="ECO:0000313" key="3">
    <source>
        <dbReference type="WBParaSite" id="HNAJ_0001146501-mRNA-1"/>
    </source>
</evidence>
<keyword evidence="2" id="KW-1185">Reference proteome</keyword>
<dbReference type="EMBL" id="UZAE01013585">
    <property type="protein sequence ID" value="VDO10492.1"/>
    <property type="molecule type" value="Genomic_DNA"/>
</dbReference>
<accession>A0A0R3TUL9</accession>
<name>A0A0R3TUL9_RODNA</name>
<evidence type="ECO:0000313" key="2">
    <source>
        <dbReference type="Proteomes" id="UP000278807"/>
    </source>
</evidence>
<sequence>MTLINVPLNCCKSACRHITANLLTIMVALILPMAFEFSPDLLIINVGDAITNERTELPKQFLTHLVFMLKNVATRLVILTPVKVNPDNLLDCLLDASPPGPFKANQLTIASSKPHRWALDEHFCQFYCFKRVLRQLKHFEGE</sequence>
<dbReference type="OrthoDB" id="6242260at2759"/>
<dbReference type="WBParaSite" id="HNAJ_0001146501-mRNA-1">
    <property type="protein sequence ID" value="HNAJ_0001146501-mRNA-1"/>
    <property type="gene ID" value="HNAJ_0001146501"/>
</dbReference>
<dbReference type="STRING" id="102285.A0A0R3TUL9"/>
<dbReference type="AlphaFoldDB" id="A0A0R3TUL9"/>
<organism evidence="3">
    <name type="scientific">Rodentolepis nana</name>
    <name type="common">Dwarf tapeworm</name>
    <name type="synonym">Hymenolepis nana</name>
    <dbReference type="NCBI Taxonomy" id="102285"/>
    <lineage>
        <taxon>Eukaryota</taxon>
        <taxon>Metazoa</taxon>
        <taxon>Spiralia</taxon>
        <taxon>Lophotrochozoa</taxon>
        <taxon>Platyhelminthes</taxon>
        <taxon>Cestoda</taxon>
        <taxon>Eucestoda</taxon>
        <taxon>Cyclophyllidea</taxon>
        <taxon>Hymenolepididae</taxon>
        <taxon>Rodentolepis</taxon>
    </lineage>
</organism>
<gene>
    <name evidence="1" type="ORF">HNAJ_LOCUS11455</name>
</gene>
<dbReference type="Proteomes" id="UP000278807">
    <property type="component" value="Unassembled WGS sequence"/>
</dbReference>
<evidence type="ECO:0000313" key="1">
    <source>
        <dbReference type="EMBL" id="VDO10492.1"/>
    </source>
</evidence>
<proteinExistence type="predicted"/>
<reference evidence="1 2" key="2">
    <citation type="submission" date="2018-11" db="EMBL/GenBank/DDBJ databases">
        <authorList>
            <consortium name="Pathogen Informatics"/>
        </authorList>
    </citation>
    <scope>NUCLEOTIDE SEQUENCE [LARGE SCALE GENOMIC DNA]</scope>
</reference>